<dbReference type="RefSeq" id="XP_029348709.1">
    <property type="nucleotide sequence ID" value="XM_029492849.1"/>
</dbReference>
<reference evidence="3" key="1">
    <citation type="submission" date="2010-06" db="EMBL/GenBank/DDBJ databases">
        <authorList>
            <person name="Jiang H."/>
            <person name="Abraham K."/>
            <person name="Ali S."/>
            <person name="Alsbrooks S.L."/>
            <person name="Anim B.N."/>
            <person name="Anosike U.S."/>
            <person name="Attaway T."/>
            <person name="Bandaranaike D.P."/>
            <person name="Battles P.K."/>
            <person name="Bell S.N."/>
            <person name="Bell A.V."/>
            <person name="Beltran B."/>
            <person name="Bickham C."/>
            <person name="Bustamante Y."/>
            <person name="Caleb T."/>
            <person name="Canada A."/>
            <person name="Cardenas V."/>
            <person name="Carter K."/>
            <person name="Chacko J."/>
            <person name="Chandrabose M.N."/>
            <person name="Chavez D."/>
            <person name="Chavez A."/>
            <person name="Chen L."/>
            <person name="Chu H.-S."/>
            <person name="Claassen K.J."/>
            <person name="Cockrell R."/>
            <person name="Collins M."/>
            <person name="Cooper J.A."/>
            <person name="Cree A."/>
            <person name="Curry S.M."/>
            <person name="Da Y."/>
            <person name="Dao M.D."/>
            <person name="Das B."/>
            <person name="Davila M.-L."/>
            <person name="Davy-Carroll L."/>
            <person name="Denson S."/>
            <person name="Dinh H."/>
            <person name="Ebong V.E."/>
            <person name="Edwards J.R."/>
            <person name="Egan A."/>
            <person name="El-Daye J."/>
            <person name="Escobedo L."/>
            <person name="Fernandez S."/>
            <person name="Fernando P.R."/>
            <person name="Flagg N."/>
            <person name="Forbes L.D."/>
            <person name="Fowler R.G."/>
            <person name="Fu Q."/>
            <person name="Gabisi R.A."/>
            <person name="Ganer J."/>
            <person name="Garbino Pronczuk A."/>
            <person name="Garcia R.M."/>
            <person name="Garner T."/>
            <person name="Garrett T.E."/>
            <person name="Gonzalez D.A."/>
            <person name="Hamid H."/>
            <person name="Hawkins E.S."/>
            <person name="Hirani K."/>
            <person name="Hogues M.E."/>
            <person name="Hollins B."/>
            <person name="Hsiao C.-H."/>
            <person name="Jabil R."/>
            <person name="James M.L."/>
            <person name="Jhangiani S.N."/>
            <person name="Johnson B."/>
            <person name="Johnson Q."/>
            <person name="Joshi V."/>
            <person name="Kalu J.B."/>
            <person name="Kam C."/>
            <person name="Kashfia A."/>
            <person name="Keebler J."/>
            <person name="Kisamo H."/>
            <person name="Kovar C.L."/>
            <person name="Lago L.A."/>
            <person name="Lai C.-Y."/>
            <person name="Laidlaw J."/>
            <person name="Lara F."/>
            <person name="Le T.-K."/>
            <person name="Lee S.L."/>
            <person name="Legall F.H."/>
            <person name="Lemon S.J."/>
            <person name="Lewis L.R."/>
            <person name="Li B."/>
            <person name="Liu Y."/>
            <person name="Liu Y.-S."/>
            <person name="Lopez J."/>
            <person name="Lozado R.J."/>
            <person name="Lu J."/>
            <person name="Madu R.C."/>
            <person name="Maheshwari M."/>
            <person name="Maheshwari R."/>
            <person name="Malloy K."/>
            <person name="Martinez E."/>
            <person name="Mathew T."/>
            <person name="Mercado I.C."/>
            <person name="Mercado C."/>
            <person name="Meyer B."/>
            <person name="Montgomery K."/>
            <person name="Morgan M.B."/>
            <person name="Munidasa M."/>
            <person name="Nazareth L.V."/>
            <person name="Nelson J."/>
            <person name="Ng B.M."/>
            <person name="Nguyen N.B."/>
            <person name="Nguyen P.Q."/>
            <person name="Nguyen T."/>
            <person name="Obregon M."/>
            <person name="Okwuonu G.O."/>
            <person name="Onwere C.G."/>
            <person name="Orozco G."/>
            <person name="Parra A."/>
            <person name="Patel S."/>
            <person name="Patil S."/>
            <person name="Perez A."/>
            <person name="Perez Y."/>
            <person name="Pham C."/>
            <person name="Primus E.L."/>
            <person name="Pu L.-L."/>
            <person name="Puazo M."/>
            <person name="Qin X."/>
            <person name="Quiroz J.B."/>
            <person name="Reese J."/>
            <person name="Richards S."/>
            <person name="Rives C.M."/>
            <person name="Robberts R."/>
            <person name="Ruiz S.J."/>
            <person name="Ruiz M.J."/>
            <person name="Santibanez J."/>
            <person name="Schneider B.W."/>
            <person name="Sisson I."/>
            <person name="Smith M."/>
            <person name="Sodergren E."/>
            <person name="Song X.-Z."/>
            <person name="Song B.B."/>
            <person name="Summersgill H."/>
            <person name="Thelus R."/>
            <person name="Thornton R.D."/>
            <person name="Trejos Z.Y."/>
            <person name="Usmani K."/>
            <person name="Vattathil S."/>
            <person name="Villasana D."/>
            <person name="Walker D.L."/>
            <person name="Wang S."/>
            <person name="Wang K."/>
            <person name="White C.S."/>
            <person name="Williams A.C."/>
            <person name="Williamson J."/>
            <person name="Wilson K."/>
            <person name="Woghiren I.O."/>
            <person name="Woodworth J.R."/>
            <person name="Worley K.C."/>
            <person name="Wright R.A."/>
            <person name="Wu W."/>
            <person name="Young L."/>
            <person name="Zhang L."/>
            <person name="Zhang J."/>
            <person name="Zhu Y."/>
            <person name="Muzny D.M."/>
            <person name="Weinstock G."/>
            <person name="Gibbs R.A."/>
        </authorList>
    </citation>
    <scope>NUCLEOTIDE SEQUENCE [LARGE SCALE GENOMIC DNA]</scope>
    <source>
        <strain evidence="3">LSR1</strain>
    </source>
</reference>
<dbReference type="InterPro" id="IPR032071">
    <property type="entry name" value="DUF4806"/>
</dbReference>
<sequence length="160" mass="18217">MSNGESKPQSTIRQKCSEHFILPAKSVAKVCDIEEKLQLSASRQLMISRLQQCGGRSQNDTTTLILRTLLTDHCASNYNFEGRNSGKHAFEDLIMFSIVLVVSVSVDYVVGDMTQSNTLNTKIETKNALIMGYHKKSSFRSLKSVLRFERLLLWWLVFMH</sequence>
<reference evidence="2" key="2">
    <citation type="submission" date="2022-06" db="UniProtKB">
        <authorList>
            <consortium name="EnsemblMetazoa"/>
        </authorList>
    </citation>
    <scope>IDENTIFICATION</scope>
</reference>
<dbReference type="Pfam" id="PF16064">
    <property type="entry name" value="DUF4806"/>
    <property type="match status" value="1"/>
</dbReference>
<feature type="domain" description="DUF4806" evidence="1">
    <location>
        <begin position="18"/>
        <end position="97"/>
    </location>
</feature>
<dbReference type="EnsemblMetazoa" id="XM_029492849.1">
    <property type="protein sequence ID" value="XP_029348709.1"/>
    <property type="gene ID" value="LOC115035148"/>
</dbReference>
<dbReference type="Proteomes" id="UP000007819">
    <property type="component" value="Chromosome X"/>
</dbReference>
<name>A0A8R2JX65_ACYPI</name>
<dbReference type="AlphaFoldDB" id="A0A8R2JX65"/>
<protein>
    <recommendedName>
        <fullName evidence="1">DUF4806 domain-containing protein</fullName>
    </recommendedName>
</protein>
<accession>A0A8R2JX65</accession>
<evidence type="ECO:0000313" key="3">
    <source>
        <dbReference type="Proteomes" id="UP000007819"/>
    </source>
</evidence>
<proteinExistence type="predicted"/>
<evidence type="ECO:0000259" key="1">
    <source>
        <dbReference type="Pfam" id="PF16064"/>
    </source>
</evidence>
<dbReference type="GeneID" id="115035148"/>
<evidence type="ECO:0000313" key="2">
    <source>
        <dbReference type="EnsemblMetazoa" id="XP_029348709.1"/>
    </source>
</evidence>
<organism evidence="2 3">
    <name type="scientific">Acyrthosiphon pisum</name>
    <name type="common">Pea aphid</name>
    <dbReference type="NCBI Taxonomy" id="7029"/>
    <lineage>
        <taxon>Eukaryota</taxon>
        <taxon>Metazoa</taxon>
        <taxon>Ecdysozoa</taxon>
        <taxon>Arthropoda</taxon>
        <taxon>Hexapoda</taxon>
        <taxon>Insecta</taxon>
        <taxon>Pterygota</taxon>
        <taxon>Neoptera</taxon>
        <taxon>Paraneoptera</taxon>
        <taxon>Hemiptera</taxon>
        <taxon>Sternorrhyncha</taxon>
        <taxon>Aphidomorpha</taxon>
        <taxon>Aphidoidea</taxon>
        <taxon>Aphididae</taxon>
        <taxon>Macrosiphini</taxon>
        <taxon>Acyrthosiphon</taxon>
    </lineage>
</organism>
<dbReference type="KEGG" id="api:115035148"/>
<keyword evidence="3" id="KW-1185">Reference proteome</keyword>